<dbReference type="Proteomes" id="UP000735302">
    <property type="component" value="Unassembled WGS sequence"/>
</dbReference>
<evidence type="ECO:0000313" key="1">
    <source>
        <dbReference type="EMBL" id="GFO43399.1"/>
    </source>
</evidence>
<protein>
    <submittedName>
        <fullName evidence="1">Uncharacterized protein</fullName>
    </submittedName>
</protein>
<proteinExistence type="predicted"/>
<dbReference type="AlphaFoldDB" id="A0AAV4DGM8"/>
<accession>A0AAV4DGM8</accession>
<organism evidence="1 2">
    <name type="scientific">Plakobranchus ocellatus</name>
    <dbReference type="NCBI Taxonomy" id="259542"/>
    <lineage>
        <taxon>Eukaryota</taxon>
        <taxon>Metazoa</taxon>
        <taxon>Spiralia</taxon>
        <taxon>Lophotrochozoa</taxon>
        <taxon>Mollusca</taxon>
        <taxon>Gastropoda</taxon>
        <taxon>Heterobranchia</taxon>
        <taxon>Euthyneura</taxon>
        <taxon>Panpulmonata</taxon>
        <taxon>Sacoglossa</taxon>
        <taxon>Placobranchoidea</taxon>
        <taxon>Plakobranchidae</taxon>
        <taxon>Plakobranchus</taxon>
    </lineage>
</organism>
<reference evidence="1 2" key="1">
    <citation type="journal article" date="2021" name="Elife">
        <title>Chloroplast acquisition without the gene transfer in kleptoplastic sea slugs, Plakobranchus ocellatus.</title>
        <authorList>
            <person name="Maeda T."/>
            <person name="Takahashi S."/>
            <person name="Yoshida T."/>
            <person name="Shimamura S."/>
            <person name="Takaki Y."/>
            <person name="Nagai Y."/>
            <person name="Toyoda A."/>
            <person name="Suzuki Y."/>
            <person name="Arimoto A."/>
            <person name="Ishii H."/>
            <person name="Satoh N."/>
            <person name="Nishiyama T."/>
            <person name="Hasebe M."/>
            <person name="Maruyama T."/>
            <person name="Minagawa J."/>
            <person name="Obokata J."/>
            <person name="Shigenobu S."/>
        </authorList>
    </citation>
    <scope>NUCLEOTIDE SEQUENCE [LARGE SCALE GENOMIC DNA]</scope>
</reference>
<evidence type="ECO:0000313" key="2">
    <source>
        <dbReference type="Proteomes" id="UP000735302"/>
    </source>
</evidence>
<gene>
    <name evidence="1" type="ORF">PoB_006990400</name>
</gene>
<comment type="caution">
    <text evidence="1">The sequence shown here is derived from an EMBL/GenBank/DDBJ whole genome shotgun (WGS) entry which is preliminary data.</text>
</comment>
<keyword evidence="2" id="KW-1185">Reference proteome</keyword>
<sequence length="121" mass="13550">MQRHLSKLIKAVIHATVRLTNDHSPLPVRSAIFVALKGSIDCLKFNKKHKLLQKADTTHTRSATAKAARLIFEDSENPSFMNTAILRLLPMNAAMWLSCRRNTRTNDIISNCVSLNNPIAT</sequence>
<name>A0AAV4DGM8_9GAST</name>
<dbReference type="EMBL" id="BLXT01007882">
    <property type="protein sequence ID" value="GFO43399.1"/>
    <property type="molecule type" value="Genomic_DNA"/>
</dbReference>